<dbReference type="EMBL" id="SACO01000008">
    <property type="protein sequence ID" value="RVU04485.1"/>
    <property type="molecule type" value="Genomic_DNA"/>
</dbReference>
<comment type="function">
    <text evidence="5">CzcA and CzcB together would act in zinc efflux nearly as effectively as the complete czc efflux system (CzcABC). The CzcB protein is thought to funnel zinc cations to the CzcA transport protein.</text>
</comment>
<dbReference type="Gene3D" id="2.40.420.20">
    <property type="match status" value="1"/>
</dbReference>
<evidence type="ECO:0000256" key="2">
    <source>
        <dbReference type="ARBA" id="ARBA00022448"/>
    </source>
</evidence>
<comment type="caution">
    <text evidence="9">The sequence shown here is derived from an EMBL/GenBank/DDBJ whole genome shotgun (WGS) entry which is preliminary data.</text>
</comment>
<dbReference type="Pfam" id="PF25975">
    <property type="entry name" value="CzcB_C"/>
    <property type="match status" value="1"/>
</dbReference>
<dbReference type="InterPro" id="IPR006143">
    <property type="entry name" value="RND_pump_MFP"/>
</dbReference>
<keyword evidence="10" id="KW-1185">Reference proteome</keyword>
<dbReference type="AlphaFoldDB" id="A0A3S2VSD7"/>
<dbReference type="InterPro" id="IPR058649">
    <property type="entry name" value="CzcB_C"/>
</dbReference>
<evidence type="ECO:0000259" key="8">
    <source>
        <dbReference type="Pfam" id="PF25975"/>
    </source>
</evidence>
<dbReference type="GO" id="GO:0022857">
    <property type="term" value="F:transmembrane transporter activity"/>
    <property type="evidence" value="ECO:0007669"/>
    <property type="project" value="InterPro"/>
</dbReference>
<protein>
    <submittedName>
        <fullName evidence="9">Efflux RND transporter periplasmic adaptor subunit</fullName>
    </submittedName>
</protein>
<dbReference type="GO" id="GO:0060003">
    <property type="term" value="P:copper ion export"/>
    <property type="evidence" value="ECO:0007669"/>
    <property type="project" value="TreeGrafter"/>
</dbReference>
<dbReference type="RefSeq" id="WP_127709754.1">
    <property type="nucleotide sequence ID" value="NZ_SACO01000008.1"/>
</dbReference>
<dbReference type="PANTHER" id="PTHR30097:SF4">
    <property type="entry name" value="SLR6042 PROTEIN"/>
    <property type="match status" value="1"/>
</dbReference>
<evidence type="ECO:0000256" key="4">
    <source>
        <dbReference type="ARBA" id="ARBA00043263"/>
    </source>
</evidence>
<dbReference type="FunFam" id="2.40.420.20:FF:000006">
    <property type="entry name" value="RND family efflux transporter MFP subunit"/>
    <property type="match status" value="1"/>
</dbReference>
<feature type="domain" description="CzcB-like barrel-sandwich hybrid" evidence="7">
    <location>
        <begin position="70"/>
        <end position="221"/>
    </location>
</feature>
<dbReference type="OrthoDB" id="9806939at2"/>
<dbReference type="PROSITE" id="PS51257">
    <property type="entry name" value="PROKAR_LIPOPROTEIN"/>
    <property type="match status" value="1"/>
</dbReference>
<dbReference type="GO" id="GO:0030288">
    <property type="term" value="C:outer membrane-bounded periplasmic space"/>
    <property type="evidence" value="ECO:0007669"/>
    <property type="project" value="TreeGrafter"/>
</dbReference>
<organism evidence="9 10">
    <name type="scientific">Novosphingobium umbonatum</name>
    <dbReference type="NCBI Taxonomy" id="1908524"/>
    <lineage>
        <taxon>Bacteria</taxon>
        <taxon>Pseudomonadati</taxon>
        <taxon>Pseudomonadota</taxon>
        <taxon>Alphaproteobacteria</taxon>
        <taxon>Sphingomonadales</taxon>
        <taxon>Sphingomonadaceae</taxon>
        <taxon>Novosphingobium</taxon>
    </lineage>
</organism>
<dbReference type="PANTHER" id="PTHR30097">
    <property type="entry name" value="CATION EFFLUX SYSTEM PROTEIN CUSB"/>
    <property type="match status" value="1"/>
</dbReference>
<evidence type="ECO:0000259" key="6">
    <source>
        <dbReference type="Pfam" id="PF25954"/>
    </source>
</evidence>
<gene>
    <name evidence="9" type="ORF">EOE18_11880</name>
</gene>
<feature type="domain" description="CzcB-like C-terminal circularly permuted SH3-like" evidence="8">
    <location>
        <begin position="307"/>
        <end position="366"/>
    </location>
</feature>
<keyword evidence="2" id="KW-0813">Transport</keyword>
<name>A0A3S2VSD7_9SPHN</name>
<dbReference type="Pfam" id="PF25954">
    <property type="entry name" value="Beta-barrel_RND_2"/>
    <property type="match status" value="1"/>
</dbReference>
<sequence length="378" mass="40409">MKKLTFLLIPLLLAGCGESEDKPSAKAPADPMLVVAPAALVQRLKTAKVETMPVAETLRVAGQIDFDENRVARIGATVTGRVSAMAANIGQMVGRGTVLAQITSTDLTTQQLAYVRAKSAYELNRRNAERAKTLFAADVISAAELQKRESEFQVSAAEMRAAADQLRLLGVSGAALGQLSARGAVHSASQVTSTMSGVVVERHLSLGQVVQPSDALFVVADLSKVWAVAQVPEQQVRFVRVGEVVDLDIPALGGEKRSGKLVFVGQTVDPTTRTVVIRTELDNAKGDLKPSMLATMLVKGEAQPRLVVPSSAVVRENNLDHVFVAEANGHYRLRQVKLGEDQAGKRVVLTGLKAGENVVVEGSFYLNTERNRQAVEGQ</sequence>
<dbReference type="GO" id="GO:0015679">
    <property type="term" value="P:plasma membrane copper ion transport"/>
    <property type="evidence" value="ECO:0007669"/>
    <property type="project" value="TreeGrafter"/>
</dbReference>
<comment type="similarity">
    <text evidence="1">Belongs to the membrane fusion protein (MFP) (TC 8.A.1) family.</text>
</comment>
<evidence type="ECO:0000256" key="5">
    <source>
        <dbReference type="ARBA" id="ARBA00058766"/>
    </source>
</evidence>
<proteinExistence type="inferred from homology"/>
<reference evidence="9 10" key="1">
    <citation type="submission" date="2019-01" db="EMBL/GenBank/DDBJ databases">
        <authorList>
            <person name="Chen W.-M."/>
        </authorList>
    </citation>
    <scope>NUCLEOTIDE SEQUENCE [LARGE SCALE GENOMIC DNA]</scope>
    <source>
        <strain evidence="9 10">FSY-9</strain>
    </source>
</reference>
<dbReference type="GO" id="GO:0016020">
    <property type="term" value="C:membrane"/>
    <property type="evidence" value="ECO:0007669"/>
    <property type="project" value="InterPro"/>
</dbReference>
<dbReference type="FunFam" id="2.40.30.170:FF:000010">
    <property type="entry name" value="Efflux RND transporter periplasmic adaptor subunit"/>
    <property type="match status" value="1"/>
</dbReference>
<dbReference type="GO" id="GO:0046686">
    <property type="term" value="P:response to cadmium ion"/>
    <property type="evidence" value="ECO:0007669"/>
    <property type="project" value="UniProtKB-KW"/>
</dbReference>
<dbReference type="Gene3D" id="1.10.287.470">
    <property type="entry name" value="Helix hairpin bin"/>
    <property type="match status" value="1"/>
</dbReference>
<evidence type="ECO:0000313" key="9">
    <source>
        <dbReference type="EMBL" id="RVU04485.1"/>
    </source>
</evidence>
<dbReference type="Gene3D" id="2.40.30.170">
    <property type="match status" value="1"/>
</dbReference>
<evidence type="ECO:0000259" key="7">
    <source>
        <dbReference type="Pfam" id="PF25973"/>
    </source>
</evidence>
<evidence type="ECO:0000256" key="1">
    <source>
        <dbReference type="ARBA" id="ARBA00009477"/>
    </source>
</evidence>
<keyword evidence="3" id="KW-0862">Zinc</keyword>
<dbReference type="SUPFAM" id="SSF111369">
    <property type="entry name" value="HlyD-like secretion proteins"/>
    <property type="match status" value="1"/>
</dbReference>
<dbReference type="InterPro" id="IPR058792">
    <property type="entry name" value="Beta-barrel_RND_2"/>
</dbReference>
<keyword evidence="4" id="KW-0105">Cadmium resistance</keyword>
<dbReference type="InterPro" id="IPR058647">
    <property type="entry name" value="BSH_CzcB-like"/>
</dbReference>
<evidence type="ECO:0000313" key="10">
    <source>
        <dbReference type="Proteomes" id="UP000282837"/>
    </source>
</evidence>
<dbReference type="InterPro" id="IPR051909">
    <property type="entry name" value="MFP_Cation_Efflux"/>
</dbReference>
<accession>A0A3S2VSD7</accession>
<feature type="domain" description="CusB-like beta-barrel" evidence="6">
    <location>
        <begin position="224"/>
        <end position="300"/>
    </location>
</feature>
<evidence type="ECO:0000256" key="3">
    <source>
        <dbReference type="ARBA" id="ARBA00022833"/>
    </source>
</evidence>
<dbReference type="GO" id="GO:0046914">
    <property type="term" value="F:transition metal ion binding"/>
    <property type="evidence" value="ECO:0007669"/>
    <property type="project" value="TreeGrafter"/>
</dbReference>
<dbReference type="Proteomes" id="UP000282837">
    <property type="component" value="Unassembled WGS sequence"/>
</dbReference>
<dbReference type="NCBIfam" id="TIGR01730">
    <property type="entry name" value="RND_mfp"/>
    <property type="match status" value="1"/>
</dbReference>
<dbReference type="Pfam" id="PF25973">
    <property type="entry name" value="BSH_CzcB"/>
    <property type="match status" value="1"/>
</dbReference>